<dbReference type="PROSITE" id="PS51716">
    <property type="entry name" value="G_IRG"/>
    <property type="match status" value="2"/>
</dbReference>
<protein>
    <recommendedName>
        <fullName evidence="5">IRG-type G domain-containing protein</fullName>
    </recommendedName>
</protein>
<evidence type="ECO:0000256" key="1">
    <source>
        <dbReference type="ARBA" id="ARBA00005429"/>
    </source>
</evidence>
<dbReference type="OrthoDB" id="422720at2759"/>
<evidence type="ECO:0000259" key="5">
    <source>
        <dbReference type="PROSITE" id="PS51716"/>
    </source>
</evidence>
<dbReference type="InterPro" id="IPR051515">
    <property type="entry name" value="IRG"/>
</dbReference>
<dbReference type="FunFam" id="3.40.50.300:FF:000541">
    <property type="entry name" value="Immunity related GTPase M"/>
    <property type="match status" value="1"/>
</dbReference>
<dbReference type="AlphaFoldDB" id="A0A8T0BN12"/>
<comment type="similarity">
    <text evidence="1">Belongs to the TRAFAC class dynamin-like GTPase superfamily. IRG family.</text>
</comment>
<dbReference type="InterPro" id="IPR030385">
    <property type="entry name" value="G_IRG_dom"/>
</dbReference>
<keyword evidence="7" id="KW-1185">Reference proteome</keyword>
<keyword evidence="2" id="KW-0547">Nucleotide-binding</keyword>
<dbReference type="GO" id="GO:0005525">
    <property type="term" value="F:GTP binding"/>
    <property type="evidence" value="ECO:0007669"/>
    <property type="project" value="UniProtKB-KW"/>
</dbReference>
<dbReference type="InterPro" id="IPR007743">
    <property type="entry name" value="Immunity-related_GTPase-like"/>
</dbReference>
<evidence type="ECO:0000313" key="7">
    <source>
        <dbReference type="Proteomes" id="UP000606274"/>
    </source>
</evidence>
<evidence type="ECO:0000256" key="3">
    <source>
        <dbReference type="ARBA" id="ARBA00022801"/>
    </source>
</evidence>
<accession>A0A8T0BN12</accession>
<dbReference type="Pfam" id="PF05049">
    <property type="entry name" value="IIGP"/>
    <property type="match status" value="2"/>
</dbReference>
<feature type="domain" description="IRG-type G" evidence="5">
    <location>
        <begin position="296"/>
        <end position="466"/>
    </location>
</feature>
<dbReference type="InterPro" id="IPR027417">
    <property type="entry name" value="P-loop_NTPase"/>
</dbReference>
<dbReference type="GO" id="GO:0016787">
    <property type="term" value="F:hydrolase activity"/>
    <property type="evidence" value="ECO:0007669"/>
    <property type="project" value="UniProtKB-KW"/>
</dbReference>
<evidence type="ECO:0000256" key="4">
    <source>
        <dbReference type="ARBA" id="ARBA00023134"/>
    </source>
</evidence>
<dbReference type="SUPFAM" id="SSF52540">
    <property type="entry name" value="P-loop containing nucleoside triphosphate hydrolases"/>
    <property type="match status" value="2"/>
</dbReference>
<evidence type="ECO:0000256" key="2">
    <source>
        <dbReference type="ARBA" id="ARBA00022741"/>
    </source>
</evidence>
<name>A0A8T0BN12_SILME</name>
<dbReference type="EMBL" id="JABFDY010000004">
    <property type="protein sequence ID" value="KAF7708672.1"/>
    <property type="molecule type" value="Genomic_DNA"/>
</dbReference>
<evidence type="ECO:0000313" key="6">
    <source>
        <dbReference type="EMBL" id="KAF7708672.1"/>
    </source>
</evidence>
<feature type="domain" description="IRG-type G" evidence="5">
    <location>
        <begin position="46"/>
        <end position="225"/>
    </location>
</feature>
<dbReference type="Gene3D" id="3.40.50.300">
    <property type="entry name" value="P-loop containing nucleotide triphosphate hydrolases"/>
    <property type="match status" value="2"/>
</dbReference>
<dbReference type="PANTHER" id="PTHR32341">
    <property type="entry name" value="INTERFERON-INDUCIBLE GTPASE"/>
    <property type="match status" value="1"/>
</dbReference>
<keyword evidence="4" id="KW-0342">GTP-binding</keyword>
<keyword evidence="3" id="KW-0378">Hydrolase</keyword>
<gene>
    <name evidence="6" type="ORF">HF521_017729</name>
</gene>
<reference evidence="6" key="1">
    <citation type="submission" date="2020-08" db="EMBL/GenBank/DDBJ databases">
        <title>Chromosome-level assembly of Southern catfish (Silurus meridionalis) provides insights into visual adaptation to the nocturnal and benthic lifestyles.</title>
        <authorList>
            <person name="Zhang Y."/>
            <person name="Wang D."/>
            <person name="Peng Z."/>
        </authorList>
    </citation>
    <scope>NUCLEOTIDE SEQUENCE</scope>
    <source>
        <strain evidence="6">SWU-2019-XX</strain>
        <tissue evidence="6">Muscle</tissue>
    </source>
</reference>
<dbReference type="PANTHER" id="PTHR32341:SF10">
    <property type="entry name" value="INTERFERON-INDUCIBLE GTPASE 5"/>
    <property type="match status" value="1"/>
</dbReference>
<dbReference type="Proteomes" id="UP000606274">
    <property type="component" value="Unassembled WGS sequence"/>
</dbReference>
<dbReference type="GO" id="GO:0016020">
    <property type="term" value="C:membrane"/>
    <property type="evidence" value="ECO:0007669"/>
    <property type="project" value="InterPro"/>
</dbReference>
<sequence length="496" mass="56715">MENIGFTVPQKIPEEYINKITEAIQSTKLENIPQQFMTLLKVYDQFKLDVAVTGDSGSGKSTLINALLGLEADAKGAAPTGVVETTMKPAVYQHPNCSQVRLWDLPGMGTPSFTSKSYVETMNFNLYDMFFVVISERFRENNMLLIDEIHKQNKPFYVIRTKVDSDLRAQSRKHNFTETGVLSEMRDECLKYLEEKNLHPHIFLVSAHNTLNYEMQKLMDTFKKEVPELKKKVFALFLVNLFSGDRRKQRTMKLHALQSGKINDKEVLDLKDFCRCFDVSNVTDTLTTSLEALDHFQLDVAILGETGSGVTTLLNCLIRQQDDTFCSVLTEMPATSPQYPNVRFWAVSGIENIILNSLESMTETLDHFDFYVLIVTEWKKAHHIDLARVVQKLRKQYTFVQTKTDCHLQAQKDLCCSETEILDGLRAQCAEELQRAEVDSSQLFLVNCLDRKKLDFVGLESVLGCNLDTIRRSAFAYYVDKIVRNRKQAQSSCQIL</sequence>
<organism evidence="6 7">
    <name type="scientific">Silurus meridionalis</name>
    <name type="common">Southern catfish</name>
    <name type="synonym">Silurus soldatovi meridionalis</name>
    <dbReference type="NCBI Taxonomy" id="175797"/>
    <lineage>
        <taxon>Eukaryota</taxon>
        <taxon>Metazoa</taxon>
        <taxon>Chordata</taxon>
        <taxon>Craniata</taxon>
        <taxon>Vertebrata</taxon>
        <taxon>Euteleostomi</taxon>
        <taxon>Actinopterygii</taxon>
        <taxon>Neopterygii</taxon>
        <taxon>Teleostei</taxon>
        <taxon>Ostariophysi</taxon>
        <taxon>Siluriformes</taxon>
        <taxon>Siluridae</taxon>
        <taxon>Silurus</taxon>
    </lineage>
</organism>
<proteinExistence type="inferred from homology"/>
<comment type="caution">
    <text evidence="6">The sequence shown here is derived from an EMBL/GenBank/DDBJ whole genome shotgun (WGS) entry which is preliminary data.</text>
</comment>